<reference evidence="1 2" key="1">
    <citation type="journal article" date="2015" name="Genome Announc.">
        <title>Expanding the biotechnology potential of lactobacilli through comparative genomics of 213 strains and associated genera.</title>
        <authorList>
            <person name="Sun Z."/>
            <person name="Harris H.M."/>
            <person name="McCann A."/>
            <person name="Guo C."/>
            <person name="Argimon S."/>
            <person name="Zhang W."/>
            <person name="Yang X."/>
            <person name="Jeffery I.B."/>
            <person name="Cooney J.C."/>
            <person name="Kagawa T.F."/>
            <person name="Liu W."/>
            <person name="Song Y."/>
            <person name="Salvetti E."/>
            <person name="Wrobel A."/>
            <person name="Rasinkangas P."/>
            <person name="Parkhill J."/>
            <person name="Rea M.C."/>
            <person name="O'Sullivan O."/>
            <person name="Ritari J."/>
            <person name="Douillard F.P."/>
            <person name="Paul Ross R."/>
            <person name="Yang R."/>
            <person name="Briner A.E."/>
            <person name="Felis G.E."/>
            <person name="de Vos W.M."/>
            <person name="Barrangou R."/>
            <person name="Klaenhammer T.R."/>
            <person name="Caufield P.W."/>
            <person name="Cui Y."/>
            <person name="Zhang H."/>
            <person name="O'Toole P.W."/>
        </authorList>
    </citation>
    <scope>NUCLEOTIDE SEQUENCE [LARGE SCALE GENOMIC DNA]</scope>
    <source>
        <strain evidence="1 2">DSM 15945</strain>
    </source>
</reference>
<dbReference type="Proteomes" id="UP000051922">
    <property type="component" value="Unassembled WGS sequence"/>
</dbReference>
<sequence>MAGSSFSGISWVKFALTDEAGMLISDSKLGLGEDGVLLVDGDAEGATTANITGLEEKGTAQYANNKVKRMAHGSQTPSVALTMLDMAYQWSQKMKGYVSDGKGGYVLSTKTKPHVAIMICSLDFDGNKDYDCFANGEMIEVGRNHGTNTNSEVDYNATYEYDVLDPLRDGIFMDDKGVQRSYKQYYSADAGFDEAAMYAEVFGGYKLNPAVTTPTSSAAPSAASSAASQG</sequence>
<dbReference type="Pfam" id="PF04630">
    <property type="entry name" value="Phage_TTP_1"/>
    <property type="match status" value="1"/>
</dbReference>
<dbReference type="STRING" id="1423783.FC50_GL002389"/>
<dbReference type="AlphaFoldDB" id="A0A0R1UD21"/>
<comment type="caution">
    <text evidence="1">The sequence shown here is derived from an EMBL/GenBank/DDBJ whole genome shotgun (WGS) entry which is preliminary data.</text>
</comment>
<accession>A0A0R1UD21</accession>
<protein>
    <submittedName>
        <fullName evidence="1">Phage major tail protein</fullName>
    </submittedName>
</protein>
<gene>
    <name evidence="1" type="ORF">FC50_GL002389</name>
</gene>
<dbReference type="EMBL" id="AZFJ01000003">
    <property type="protein sequence ID" value="KRL88629.1"/>
    <property type="molecule type" value="Genomic_DNA"/>
</dbReference>
<evidence type="ECO:0000313" key="1">
    <source>
        <dbReference type="EMBL" id="KRL88629.1"/>
    </source>
</evidence>
<dbReference type="RefSeq" id="WP_056956091.1">
    <property type="nucleotide sequence ID" value="NZ_AZFJ01000003.1"/>
</dbReference>
<keyword evidence="2" id="KW-1185">Reference proteome</keyword>
<name>A0A0R1UD21_9LACO</name>
<evidence type="ECO:0000313" key="2">
    <source>
        <dbReference type="Proteomes" id="UP000051922"/>
    </source>
</evidence>
<proteinExistence type="predicted"/>
<organism evidence="1 2">
    <name type="scientific">Lacticaseibacillus pantheris DSM 15945 = JCM 12539 = NBRC 106106</name>
    <dbReference type="NCBI Taxonomy" id="1423783"/>
    <lineage>
        <taxon>Bacteria</taxon>
        <taxon>Bacillati</taxon>
        <taxon>Bacillota</taxon>
        <taxon>Bacilli</taxon>
        <taxon>Lactobacillales</taxon>
        <taxon>Lactobacillaceae</taxon>
        <taxon>Lacticaseibacillus</taxon>
    </lineage>
</organism>
<dbReference type="InterPro" id="IPR006724">
    <property type="entry name" value="Phage_TTP"/>
</dbReference>
<dbReference type="PATRIC" id="fig|1423783.4.peg.2460"/>